<dbReference type="EMBL" id="OFSN01000064">
    <property type="protein sequence ID" value="SOY78188.1"/>
    <property type="molecule type" value="Genomic_DNA"/>
</dbReference>
<evidence type="ECO:0000313" key="5">
    <source>
        <dbReference type="Proteomes" id="UP000254259"/>
    </source>
</evidence>
<dbReference type="Proteomes" id="UP000257016">
    <property type="component" value="Unassembled WGS sequence"/>
</dbReference>
<proteinExistence type="predicted"/>
<reference evidence="5 6" key="1">
    <citation type="submission" date="2018-01" db="EMBL/GenBank/DDBJ databases">
        <authorList>
            <person name="Clerissi C."/>
        </authorList>
    </citation>
    <scope>NUCLEOTIDE SEQUENCE</scope>
    <source>
        <strain evidence="3">Cupriavidus taiwanensis LMG 19430</strain>
        <strain evidence="2">Cupriavidus taiwanensis STM 3521</strain>
        <strain evidence="4">Cupriavidus taiwanensis SWF 66322</strain>
        <plasmid evidence="6">cbm2586_p</plasmid>
        <plasmid evidence="4">CBM2636p</plasmid>
        <plasmid evidence="5">cbm2636p</plasmid>
    </source>
</reference>
<keyword evidence="4" id="KW-0614">Plasmid</keyword>
<evidence type="ECO:0000313" key="4">
    <source>
        <dbReference type="EMBL" id="SPD69180.1"/>
    </source>
</evidence>
<dbReference type="EMBL" id="OFSP01000074">
    <property type="protein sequence ID" value="SOY77253.1"/>
    <property type="molecule type" value="Genomic_DNA"/>
</dbReference>
<evidence type="ECO:0000313" key="3">
    <source>
        <dbReference type="EMBL" id="SOY78188.1"/>
    </source>
</evidence>
<organism evidence="2">
    <name type="scientific">Cupriavidus taiwanensis</name>
    <dbReference type="NCBI Taxonomy" id="164546"/>
    <lineage>
        <taxon>Bacteria</taxon>
        <taxon>Pseudomonadati</taxon>
        <taxon>Pseudomonadota</taxon>
        <taxon>Betaproteobacteria</taxon>
        <taxon>Burkholderiales</taxon>
        <taxon>Burkholderiaceae</taxon>
        <taxon>Cupriavidus</taxon>
    </lineage>
</organism>
<evidence type="ECO:0000313" key="2">
    <source>
        <dbReference type="EMBL" id="SOY77253.1"/>
    </source>
</evidence>
<evidence type="ECO:0000256" key="1">
    <source>
        <dbReference type="SAM" id="MobiDB-lite"/>
    </source>
</evidence>
<geneLocation type="plasmid" evidence="5">
    <name>cbm2636p</name>
</geneLocation>
<name>A0A375CSQ8_9BURK</name>
<protein>
    <submittedName>
        <fullName evidence="2">Uncharacterized protein</fullName>
    </submittedName>
</protein>
<gene>
    <name evidence="3" type="ORF">CBM2586_P70004</name>
    <name evidence="2" type="ORF">CBM2589_P60004</name>
    <name evidence="4" type="ORF">CBM2636_P10091</name>
</gene>
<evidence type="ECO:0000313" key="6">
    <source>
        <dbReference type="Proteomes" id="UP000257016"/>
    </source>
</evidence>
<geneLocation type="plasmid" evidence="6">
    <name>cbm2586_p</name>
</geneLocation>
<geneLocation type="plasmid" evidence="4">
    <name>CBM2636p</name>
</geneLocation>
<dbReference type="EMBL" id="LT984815">
    <property type="protein sequence ID" value="SPD69180.1"/>
    <property type="molecule type" value="Genomic_DNA"/>
</dbReference>
<feature type="region of interest" description="Disordered" evidence="1">
    <location>
        <begin position="1"/>
        <end position="20"/>
    </location>
</feature>
<dbReference type="Proteomes" id="UP000256297">
    <property type="component" value="Plasmid CBM2589_p"/>
</dbReference>
<sequence length="77" mass="8600">MLSASALRDHSAIRRRPTSRVQQTPLFAALIRMTVELGEGSIPSRYRITGGNQHVLFGADPGQLPQVRARLRRTHQP</sequence>
<dbReference type="Proteomes" id="UP000254259">
    <property type="component" value="Plasmid CBM2636p"/>
</dbReference>
<accession>A0A375CSQ8</accession>
<dbReference type="AlphaFoldDB" id="A0A375CSQ8"/>